<sequence>MCRRRWAPHRPRRRRRGVSVPPRRCVRRWHGRLPRSGPCRCCHGDLYALPIVPLPLPNSTSYAAFVQRTNFVPVQGVRSFIVFSLLVVAALWVVVLPYILNATEPPGWLLLVGRWIPALASLVVVLWLVPLRVRLPELWGLSVRSWSRTLIWAGLAFAAVMVAQLLQIVVGVLLGLARWAPAEGWILALVGSVLPITLVTMLSTLGEEVAWRGHLAQALAHLGFWRSTILIALVWMVWHLPLVVAYAVADVMPLAANLAANLGIVFLAPLLAAVAIRGGSIWPAVVAHAVPPFTGLLVTEASPWFHLLFVAVMLLFGIALAPRSGSAEAEQAAPF</sequence>
<feature type="transmembrane region" description="Helical" evidence="1">
    <location>
        <begin position="304"/>
        <end position="321"/>
    </location>
</feature>
<keyword evidence="1" id="KW-1133">Transmembrane helix</keyword>
<evidence type="ECO:0000259" key="2">
    <source>
        <dbReference type="Pfam" id="PF02517"/>
    </source>
</evidence>
<dbReference type="GO" id="GO:0004175">
    <property type="term" value="F:endopeptidase activity"/>
    <property type="evidence" value="ECO:0007669"/>
    <property type="project" value="UniProtKB-ARBA"/>
</dbReference>
<evidence type="ECO:0000256" key="1">
    <source>
        <dbReference type="SAM" id="Phobius"/>
    </source>
</evidence>
<keyword evidence="4" id="KW-1185">Reference proteome</keyword>
<gene>
    <name evidence="3" type="ORF">ET989_14415</name>
</gene>
<dbReference type="GO" id="GO:0008237">
    <property type="term" value="F:metallopeptidase activity"/>
    <property type="evidence" value="ECO:0007669"/>
    <property type="project" value="UniProtKB-KW"/>
</dbReference>
<keyword evidence="3" id="KW-0378">Hydrolase</keyword>
<evidence type="ECO:0000313" key="3">
    <source>
        <dbReference type="EMBL" id="TBT82503.1"/>
    </source>
</evidence>
<dbReference type="GO" id="GO:0006508">
    <property type="term" value="P:proteolysis"/>
    <property type="evidence" value="ECO:0007669"/>
    <property type="project" value="UniProtKB-KW"/>
</dbReference>
<feature type="transmembrane region" description="Helical" evidence="1">
    <location>
        <begin position="150"/>
        <end position="179"/>
    </location>
</feature>
<comment type="caution">
    <text evidence="3">The sequence shown here is derived from an EMBL/GenBank/DDBJ whole genome shotgun (WGS) entry which is preliminary data.</text>
</comment>
<dbReference type="PANTHER" id="PTHR35797:SF1">
    <property type="entry name" value="PROTEASE"/>
    <property type="match status" value="1"/>
</dbReference>
<name>A0A4Q9KAK5_9ACTN</name>
<organism evidence="3 4">
    <name type="scientific">Propioniciclava sinopodophylli</name>
    <dbReference type="NCBI Taxonomy" id="1837344"/>
    <lineage>
        <taxon>Bacteria</taxon>
        <taxon>Bacillati</taxon>
        <taxon>Actinomycetota</taxon>
        <taxon>Actinomycetes</taxon>
        <taxon>Propionibacteriales</taxon>
        <taxon>Propionibacteriaceae</taxon>
        <taxon>Propioniciclava</taxon>
    </lineage>
</organism>
<evidence type="ECO:0000313" key="4">
    <source>
        <dbReference type="Proteomes" id="UP000292373"/>
    </source>
</evidence>
<dbReference type="OrthoDB" id="3693644at2"/>
<feature type="transmembrane region" description="Helical" evidence="1">
    <location>
        <begin position="80"/>
        <end position="100"/>
    </location>
</feature>
<reference evidence="3 4" key="1">
    <citation type="submission" date="2019-01" db="EMBL/GenBank/DDBJ databases">
        <title>Lactibacter flavus gen. nov., sp. nov., a novel bacterium of the family Propionibacteriaceae isolated from raw milk and dairy products.</title>
        <authorList>
            <person name="Huptas C."/>
            <person name="Wenning M."/>
            <person name="Breitenwieser F."/>
            <person name="Doll E."/>
            <person name="Von Neubeck M."/>
            <person name="Busse H.-J."/>
            <person name="Scherer S."/>
        </authorList>
    </citation>
    <scope>NUCLEOTIDE SEQUENCE [LARGE SCALE GENOMIC DNA]</scope>
    <source>
        <strain evidence="3 4">KCTC 33808</strain>
    </source>
</reference>
<dbReference type="InterPro" id="IPR003675">
    <property type="entry name" value="Rce1/LyrA-like_dom"/>
</dbReference>
<feature type="transmembrane region" description="Helical" evidence="1">
    <location>
        <begin position="106"/>
        <end position="129"/>
    </location>
</feature>
<dbReference type="PANTHER" id="PTHR35797">
    <property type="entry name" value="PROTEASE-RELATED"/>
    <property type="match status" value="1"/>
</dbReference>
<feature type="transmembrane region" description="Helical" evidence="1">
    <location>
        <begin position="227"/>
        <end position="248"/>
    </location>
</feature>
<accession>A0A4Q9KAK5</accession>
<feature type="transmembrane region" description="Helical" evidence="1">
    <location>
        <begin position="254"/>
        <end position="274"/>
    </location>
</feature>
<dbReference type="InterPro" id="IPR042150">
    <property type="entry name" value="MmRce1-like"/>
</dbReference>
<keyword evidence="1" id="KW-0472">Membrane</keyword>
<dbReference type="Proteomes" id="UP000292373">
    <property type="component" value="Unassembled WGS sequence"/>
</dbReference>
<feature type="transmembrane region" description="Helical" evidence="1">
    <location>
        <begin position="185"/>
        <end position="206"/>
    </location>
</feature>
<keyword evidence="3" id="KW-0482">Metalloprotease</keyword>
<dbReference type="EMBL" id="SDMQ01000023">
    <property type="protein sequence ID" value="TBT82503.1"/>
    <property type="molecule type" value="Genomic_DNA"/>
</dbReference>
<keyword evidence="1" id="KW-0812">Transmembrane</keyword>
<keyword evidence="3" id="KW-0645">Protease</keyword>
<feature type="domain" description="CAAX prenyl protease 2/Lysostaphin resistance protein A-like" evidence="2">
    <location>
        <begin position="192"/>
        <end position="290"/>
    </location>
</feature>
<proteinExistence type="predicted"/>
<protein>
    <submittedName>
        <fullName evidence="3">CPBP family intramembrane metalloprotease</fullName>
    </submittedName>
</protein>
<dbReference type="Pfam" id="PF02517">
    <property type="entry name" value="Rce1-like"/>
    <property type="match status" value="1"/>
</dbReference>
<dbReference type="GO" id="GO:0080120">
    <property type="term" value="P:CAAX-box protein maturation"/>
    <property type="evidence" value="ECO:0007669"/>
    <property type="project" value="UniProtKB-ARBA"/>
</dbReference>
<dbReference type="AlphaFoldDB" id="A0A4Q9KAK5"/>